<proteinExistence type="predicted"/>
<feature type="compositionally biased region" description="Pro residues" evidence="1">
    <location>
        <begin position="67"/>
        <end position="77"/>
    </location>
</feature>
<evidence type="ECO:0000313" key="2">
    <source>
        <dbReference type="EMBL" id="KAG2306527.1"/>
    </source>
</evidence>
<feature type="compositionally biased region" description="Basic residues" evidence="1">
    <location>
        <begin position="95"/>
        <end position="108"/>
    </location>
</feature>
<reference evidence="2 3" key="1">
    <citation type="submission" date="2020-02" db="EMBL/GenBank/DDBJ databases">
        <authorList>
            <person name="Ma Q."/>
            <person name="Huang Y."/>
            <person name="Song X."/>
            <person name="Pei D."/>
        </authorList>
    </citation>
    <scope>NUCLEOTIDE SEQUENCE [LARGE SCALE GENOMIC DNA]</scope>
    <source>
        <strain evidence="2">Sxm20200214</strain>
        <tissue evidence="2">Leaf</tissue>
    </source>
</reference>
<feature type="region of interest" description="Disordered" evidence="1">
    <location>
        <begin position="57"/>
        <end position="108"/>
    </location>
</feature>
<dbReference type="OrthoDB" id="294251at2759"/>
<evidence type="ECO:0000256" key="1">
    <source>
        <dbReference type="SAM" id="MobiDB-lite"/>
    </source>
</evidence>
<evidence type="ECO:0000313" key="3">
    <source>
        <dbReference type="Proteomes" id="UP000886595"/>
    </source>
</evidence>
<dbReference type="EMBL" id="JAAMPC010000006">
    <property type="protein sequence ID" value="KAG2306527.1"/>
    <property type="molecule type" value="Genomic_DNA"/>
</dbReference>
<protein>
    <submittedName>
        <fullName evidence="2">Uncharacterized protein</fullName>
    </submittedName>
</protein>
<organism evidence="2 3">
    <name type="scientific">Brassica carinata</name>
    <name type="common">Ethiopian mustard</name>
    <name type="synonym">Abyssinian cabbage</name>
    <dbReference type="NCBI Taxonomy" id="52824"/>
    <lineage>
        <taxon>Eukaryota</taxon>
        <taxon>Viridiplantae</taxon>
        <taxon>Streptophyta</taxon>
        <taxon>Embryophyta</taxon>
        <taxon>Tracheophyta</taxon>
        <taxon>Spermatophyta</taxon>
        <taxon>Magnoliopsida</taxon>
        <taxon>eudicotyledons</taxon>
        <taxon>Gunneridae</taxon>
        <taxon>Pentapetalae</taxon>
        <taxon>rosids</taxon>
        <taxon>malvids</taxon>
        <taxon>Brassicales</taxon>
        <taxon>Brassicaceae</taxon>
        <taxon>Brassiceae</taxon>
        <taxon>Brassica</taxon>
    </lineage>
</organism>
<comment type="caution">
    <text evidence="2">The sequence shown here is derived from an EMBL/GenBank/DDBJ whole genome shotgun (WGS) entry which is preliminary data.</text>
</comment>
<gene>
    <name evidence="2" type="ORF">Bca52824_026275</name>
</gene>
<accession>A0A8X7V8Y9</accession>
<name>A0A8X7V8Y9_BRACI</name>
<keyword evidence="3" id="KW-1185">Reference proteome</keyword>
<sequence>MWSSLLSYHFSILSSEEVKFSAAYDDNATQDHVKCNVVYMSYRYIFQHLMLPTNPPLQKRLNNEAPVPNPHPPPQHPRPTSQHCRQIPGPIRFHGERKRRRRQRNEVRKKVRSQGRVWWALEASKGADWYLQPDILLIGAGGITLKTSLKIYALSSAITISPRLRPKVWFSLPGAEKKKSTVPESYYSDLTEAVDGMSRLLRGRLIIFGVN</sequence>
<dbReference type="AlphaFoldDB" id="A0A8X7V8Y9"/>
<dbReference type="Proteomes" id="UP000886595">
    <property type="component" value="Unassembled WGS sequence"/>
</dbReference>